<feature type="compositionally biased region" description="Basic residues" evidence="1">
    <location>
        <begin position="178"/>
        <end position="187"/>
    </location>
</feature>
<name>A0A6A3K4Y9_9STRA</name>
<evidence type="ECO:0000256" key="1">
    <source>
        <dbReference type="SAM" id="MobiDB-lite"/>
    </source>
</evidence>
<feature type="compositionally biased region" description="Gly residues" evidence="1">
    <location>
        <begin position="98"/>
        <end position="119"/>
    </location>
</feature>
<reference evidence="2 3" key="1">
    <citation type="submission" date="2018-09" db="EMBL/GenBank/DDBJ databases">
        <title>Genomic investigation of the strawberry pathogen Phytophthora fragariae indicates pathogenicity is determined by transcriptional variation in three key races.</title>
        <authorList>
            <person name="Adams T.M."/>
            <person name="Armitage A.D."/>
            <person name="Sobczyk M.K."/>
            <person name="Bates H.J."/>
            <person name="Dunwell J.M."/>
            <person name="Nellist C.F."/>
            <person name="Harrison R.J."/>
        </authorList>
    </citation>
    <scope>NUCLEOTIDE SEQUENCE [LARGE SCALE GENOMIC DNA]</scope>
    <source>
        <strain evidence="2 3">SCRP324</strain>
    </source>
</reference>
<proteinExistence type="predicted"/>
<sequence>MLTPIPPRSTLAPIKSPIPTPRANTVAPVSKPIVSPARTPVKTPSPPPAKATVSKIAPTPCPTVTRAAQKQSNPTQGGLPSNGTGVGASTSGKSTEVAGGGAVVGRGPQGVGVSGGPGLIKGSTTVSTGKKESNPVSNIAIKDNKSDKAQPPPKSTIAKTPCPSPTATTVSGKASSPKSHRSRFLRQ</sequence>
<accession>A0A6A3K4Y9</accession>
<feature type="region of interest" description="Disordered" evidence="1">
    <location>
        <begin position="1"/>
        <end position="187"/>
    </location>
</feature>
<organism evidence="2 3">
    <name type="scientific">Phytophthora rubi</name>
    <dbReference type="NCBI Taxonomy" id="129364"/>
    <lineage>
        <taxon>Eukaryota</taxon>
        <taxon>Sar</taxon>
        <taxon>Stramenopiles</taxon>
        <taxon>Oomycota</taxon>
        <taxon>Peronosporomycetes</taxon>
        <taxon>Peronosporales</taxon>
        <taxon>Peronosporaceae</taxon>
        <taxon>Phytophthora</taxon>
    </lineage>
</organism>
<feature type="compositionally biased region" description="Polar residues" evidence="1">
    <location>
        <begin position="165"/>
        <end position="177"/>
    </location>
</feature>
<protein>
    <submittedName>
        <fullName evidence="2">Uncharacterized protein</fullName>
    </submittedName>
</protein>
<feature type="compositionally biased region" description="Polar residues" evidence="1">
    <location>
        <begin position="66"/>
        <end position="94"/>
    </location>
</feature>
<dbReference type="OrthoDB" id="142670at2759"/>
<dbReference type="AlphaFoldDB" id="A0A6A3K4Y9"/>
<gene>
    <name evidence="2" type="ORF">PR002_g17556</name>
</gene>
<dbReference type="EMBL" id="QXFU01001422">
    <property type="protein sequence ID" value="KAE9002720.1"/>
    <property type="molecule type" value="Genomic_DNA"/>
</dbReference>
<evidence type="ECO:0000313" key="3">
    <source>
        <dbReference type="Proteomes" id="UP000435112"/>
    </source>
</evidence>
<dbReference type="Proteomes" id="UP000435112">
    <property type="component" value="Unassembled WGS sequence"/>
</dbReference>
<comment type="caution">
    <text evidence="2">The sequence shown here is derived from an EMBL/GenBank/DDBJ whole genome shotgun (WGS) entry which is preliminary data.</text>
</comment>
<evidence type="ECO:0000313" key="2">
    <source>
        <dbReference type="EMBL" id="KAE9002720.1"/>
    </source>
</evidence>